<keyword evidence="1" id="KW-0472">Membrane</keyword>
<keyword evidence="1" id="KW-1133">Transmembrane helix</keyword>
<dbReference type="EMBL" id="BARS01005323">
    <property type="protein sequence ID" value="GAF71650.1"/>
    <property type="molecule type" value="Genomic_DNA"/>
</dbReference>
<reference evidence="2" key="1">
    <citation type="journal article" date="2014" name="Front. Microbiol.">
        <title>High frequency of phylogenetically diverse reductive dehalogenase-homologous genes in deep subseafloor sedimentary metagenomes.</title>
        <authorList>
            <person name="Kawai M."/>
            <person name="Futagami T."/>
            <person name="Toyoda A."/>
            <person name="Takaki Y."/>
            <person name="Nishi S."/>
            <person name="Hori S."/>
            <person name="Arai W."/>
            <person name="Tsubouchi T."/>
            <person name="Morono Y."/>
            <person name="Uchiyama I."/>
            <person name="Ito T."/>
            <person name="Fujiyama A."/>
            <person name="Inagaki F."/>
            <person name="Takami H."/>
        </authorList>
    </citation>
    <scope>NUCLEOTIDE SEQUENCE</scope>
    <source>
        <strain evidence="2">Expedition CK06-06</strain>
    </source>
</reference>
<feature type="transmembrane region" description="Helical" evidence="1">
    <location>
        <begin position="29"/>
        <end position="47"/>
    </location>
</feature>
<keyword evidence="1" id="KW-0812">Transmembrane</keyword>
<gene>
    <name evidence="2" type="ORF">S01H1_10436</name>
</gene>
<sequence length="53" mass="5911">MKMGKKYYWLMVCFGAILQGLSIDLPYNILKGMALVGGSLLLIIYFPKIAEKG</sequence>
<dbReference type="AlphaFoldDB" id="X0T6E7"/>
<name>X0T6E7_9ZZZZ</name>
<evidence type="ECO:0000256" key="1">
    <source>
        <dbReference type="SAM" id="Phobius"/>
    </source>
</evidence>
<comment type="caution">
    <text evidence="2">The sequence shown here is derived from an EMBL/GenBank/DDBJ whole genome shotgun (WGS) entry which is preliminary data.</text>
</comment>
<protein>
    <submittedName>
        <fullName evidence="2">Uncharacterized protein</fullName>
    </submittedName>
</protein>
<proteinExistence type="predicted"/>
<feature type="transmembrane region" description="Helical" evidence="1">
    <location>
        <begin position="7"/>
        <end position="23"/>
    </location>
</feature>
<organism evidence="2">
    <name type="scientific">marine sediment metagenome</name>
    <dbReference type="NCBI Taxonomy" id="412755"/>
    <lineage>
        <taxon>unclassified sequences</taxon>
        <taxon>metagenomes</taxon>
        <taxon>ecological metagenomes</taxon>
    </lineage>
</organism>
<accession>X0T6E7</accession>
<evidence type="ECO:0000313" key="2">
    <source>
        <dbReference type="EMBL" id="GAF71650.1"/>
    </source>
</evidence>